<keyword evidence="3" id="KW-1133">Transmembrane helix</keyword>
<dbReference type="Gene3D" id="2.60.40.10">
    <property type="entry name" value="Immunoglobulins"/>
    <property type="match status" value="3"/>
</dbReference>
<dbReference type="InterPro" id="IPR007110">
    <property type="entry name" value="Ig-like_dom"/>
</dbReference>
<keyword evidence="2" id="KW-1015">Disulfide bond</keyword>
<organism evidence="6 7">
    <name type="scientific">Denticeps clupeoides</name>
    <name type="common">denticle herring</name>
    <dbReference type="NCBI Taxonomy" id="299321"/>
    <lineage>
        <taxon>Eukaryota</taxon>
        <taxon>Metazoa</taxon>
        <taxon>Chordata</taxon>
        <taxon>Craniata</taxon>
        <taxon>Vertebrata</taxon>
        <taxon>Euteleostomi</taxon>
        <taxon>Actinopterygii</taxon>
        <taxon>Neopterygii</taxon>
        <taxon>Teleostei</taxon>
        <taxon>Clupei</taxon>
        <taxon>Clupeiformes</taxon>
        <taxon>Denticipitoidei</taxon>
        <taxon>Denticipitidae</taxon>
        <taxon>Denticeps</taxon>
    </lineage>
</organism>
<dbReference type="GO" id="GO:0007166">
    <property type="term" value="P:cell surface receptor signaling pathway"/>
    <property type="evidence" value="ECO:0007669"/>
    <property type="project" value="TreeGrafter"/>
</dbReference>
<evidence type="ECO:0000256" key="2">
    <source>
        <dbReference type="ARBA" id="ARBA00023157"/>
    </source>
</evidence>
<dbReference type="PANTHER" id="PTHR11481:SF112">
    <property type="entry name" value="FC RECEPTOR-LIKE PROTEIN 4-RELATED"/>
    <property type="match status" value="1"/>
</dbReference>
<dbReference type="GeneTree" id="ENSGT00940000165428"/>
<dbReference type="InterPro" id="IPR013783">
    <property type="entry name" value="Ig-like_fold"/>
</dbReference>
<keyword evidence="7" id="KW-1185">Reference proteome</keyword>
<dbReference type="Ensembl" id="ENSDCDT00010037472.1">
    <property type="protein sequence ID" value="ENSDCDP00010030143.1"/>
    <property type="gene ID" value="ENSDCDG00010019371.1"/>
</dbReference>
<name>A0AAY4CAP9_9TELE</name>
<reference evidence="6" key="3">
    <citation type="submission" date="2025-09" db="UniProtKB">
        <authorList>
            <consortium name="Ensembl"/>
        </authorList>
    </citation>
    <scope>IDENTIFICATION</scope>
</reference>
<feature type="signal peptide" evidence="4">
    <location>
        <begin position="1"/>
        <end position="19"/>
    </location>
</feature>
<dbReference type="PROSITE" id="PS50835">
    <property type="entry name" value="IG_LIKE"/>
    <property type="match status" value="3"/>
</dbReference>
<dbReference type="GO" id="GO:0006955">
    <property type="term" value="P:immune response"/>
    <property type="evidence" value="ECO:0007669"/>
    <property type="project" value="TreeGrafter"/>
</dbReference>
<dbReference type="Pfam" id="PF13895">
    <property type="entry name" value="Ig_2"/>
    <property type="match status" value="3"/>
</dbReference>
<dbReference type="GO" id="GO:0004888">
    <property type="term" value="F:transmembrane signaling receptor activity"/>
    <property type="evidence" value="ECO:0007669"/>
    <property type="project" value="TreeGrafter"/>
</dbReference>
<reference evidence="6 7" key="1">
    <citation type="submission" date="2020-06" db="EMBL/GenBank/DDBJ databases">
        <authorList>
            <consortium name="Wellcome Sanger Institute Data Sharing"/>
        </authorList>
    </citation>
    <scope>NUCLEOTIDE SEQUENCE [LARGE SCALE GENOMIC DNA]</scope>
</reference>
<feature type="transmembrane region" description="Helical" evidence="3">
    <location>
        <begin position="299"/>
        <end position="317"/>
    </location>
</feature>
<dbReference type="InterPro" id="IPR036179">
    <property type="entry name" value="Ig-like_dom_sf"/>
</dbReference>
<dbReference type="GO" id="GO:0009897">
    <property type="term" value="C:external side of plasma membrane"/>
    <property type="evidence" value="ECO:0007669"/>
    <property type="project" value="TreeGrafter"/>
</dbReference>
<feature type="domain" description="Ig-like" evidence="5">
    <location>
        <begin position="115"/>
        <end position="202"/>
    </location>
</feature>
<evidence type="ECO:0000313" key="7">
    <source>
        <dbReference type="Proteomes" id="UP000694580"/>
    </source>
</evidence>
<evidence type="ECO:0000256" key="1">
    <source>
        <dbReference type="ARBA" id="ARBA00022729"/>
    </source>
</evidence>
<feature type="chain" id="PRO_5044219581" description="Ig-like domain-containing protein" evidence="4">
    <location>
        <begin position="20"/>
        <end position="318"/>
    </location>
</feature>
<dbReference type="InterPro" id="IPR003598">
    <property type="entry name" value="Ig_sub2"/>
</dbReference>
<dbReference type="SMART" id="SM00409">
    <property type="entry name" value="IG"/>
    <property type="match status" value="3"/>
</dbReference>
<dbReference type="AlphaFoldDB" id="A0AAY4CAP9"/>
<evidence type="ECO:0000256" key="3">
    <source>
        <dbReference type="SAM" id="Phobius"/>
    </source>
</evidence>
<dbReference type="InterPro" id="IPR003599">
    <property type="entry name" value="Ig_sub"/>
</dbReference>
<dbReference type="InterPro" id="IPR050488">
    <property type="entry name" value="Ig_Fc_receptor"/>
</dbReference>
<dbReference type="SUPFAM" id="SSF48726">
    <property type="entry name" value="Immunoglobulin"/>
    <property type="match status" value="3"/>
</dbReference>
<feature type="domain" description="Ig-like" evidence="5">
    <location>
        <begin position="209"/>
        <end position="287"/>
    </location>
</feature>
<evidence type="ECO:0000259" key="5">
    <source>
        <dbReference type="PROSITE" id="PS50835"/>
    </source>
</evidence>
<evidence type="ECO:0000313" key="6">
    <source>
        <dbReference type="Ensembl" id="ENSDCDP00010030143.1"/>
    </source>
</evidence>
<dbReference type="Proteomes" id="UP000694580">
    <property type="component" value="Chromosome 10"/>
</dbReference>
<dbReference type="PANTHER" id="PTHR11481">
    <property type="entry name" value="IMMUNOGLOBULIN FC RECEPTOR"/>
    <property type="match status" value="1"/>
</dbReference>
<sequence length="318" mass="36065">MATDKLLIFQVAFAVVCLAQESTDNIPEPQLTYEWKNIFASESTVLKCKIQPDSESWNYKWYRNGESLSENGNAYSVSSATKQNAGVYTCQGTHKKRNVTSKLSKAVELILSDLPTAQLNVESKWTKVFSTESVVMKCDIQPGSTDWRYKWYRNGQEVPDPTNGNKYSISRTNKEHSGEYTCQGVHSIRTVATGGSNVIQLTVDDLPVPQLTSEWRNVFSSQPVDLKCRIQPDSTHWDYIWYRNGQTFSVSGNVDTHSISSATKGHAGHYACQGNHRTRLVDTTETSKKFHLLVSGECWITQSIILLMTFLYNIFYYY</sequence>
<evidence type="ECO:0000256" key="4">
    <source>
        <dbReference type="SAM" id="SignalP"/>
    </source>
</evidence>
<keyword evidence="3" id="KW-0472">Membrane</keyword>
<dbReference type="SMART" id="SM00408">
    <property type="entry name" value="IGc2"/>
    <property type="match status" value="3"/>
</dbReference>
<keyword evidence="1 4" id="KW-0732">Signal</keyword>
<protein>
    <recommendedName>
        <fullName evidence="5">Ig-like domain-containing protein</fullName>
    </recommendedName>
</protein>
<accession>A0AAY4CAP9</accession>
<proteinExistence type="predicted"/>
<keyword evidence="3" id="KW-0812">Transmembrane</keyword>
<feature type="domain" description="Ig-like" evidence="5">
    <location>
        <begin position="29"/>
        <end position="108"/>
    </location>
</feature>
<reference evidence="6" key="2">
    <citation type="submission" date="2025-08" db="UniProtKB">
        <authorList>
            <consortium name="Ensembl"/>
        </authorList>
    </citation>
    <scope>IDENTIFICATION</scope>
</reference>